<dbReference type="PANTHER" id="PTHR46586">
    <property type="entry name" value="ANKYRIN REPEAT-CONTAINING PROTEIN"/>
    <property type="match status" value="1"/>
</dbReference>
<dbReference type="Gene3D" id="1.25.40.20">
    <property type="entry name" value="Ankyrin repeat-containing domain"/>
    <property type="match status" value="1"/>
</dbReference>
<gene>
    <name evidence="1" type="ORF">Poli38472_008638</name>
</gene>
<sequence>MTVSPSLHVLTSPVLFRAIRAFAPRTPWSFLAFEAAHRGKPHRTPRSLPELAIQFDDFPALREFYALWSNPDYRSWNKLSFNHTVLRAAQYKQPEMLRFLLERDLEDDEFSWIMARAIGYRCLEILQVLYEFHPQESQAYTGVIDYLVHTHELAVIQFLVERGIGRWTSVAFDGTFLRGDVDIVRLLLKHRVAEPSIEAIDRAAYRGDIEMIRLLHSHNAPCSTNATDYAARRGHLEVVRFLHEHRSEGCTYRAIVGAAENGHLEIVRFLVEMRHEASTAQALYHAVEKDHDTVVRYLIENTMAGRLSEAKSRAILFNHESIASMIEKMIANGIKRVDVAQQGREEDLAGKERASKRSRRR</sequence>
<name>A0A8K1C3Y0_PYTOL</name>
<protein>
    <recommendedName>
        <fullName evidence="3">Ankyrin</fullName>
    </recommendedName>
</protein>
<dbReference type="Pfam" id="PF12796">
    <property type="entry name" value="Ank_2"/>
    <property type="match status" value="1"/>
</dbReference>
<dbReference type="OrthoDB" id="549039at2759"/>
<dbReference type="InterPro" id="IPR036770">
    <property type="entry name" value="Ankyrin_rpt-contain_sf"/>
</dbReference>
<dbReference type="EMBL" id="SPLM01000146">
    <property type="protein sequence ID" value="TMW55990.1"/>
    <property type="molecule type" value="Genomic_DNA"/>
</dbReference>
<organism evidence="1 2">
    <name type="scientific">Pythium oligandrum</name>
    <name type="common">Mycoparasitic fungus</name>
    <dbReference type="NCBI Taxonomy" id="41045"/>
    <lineage>
        <taxon>Eukaryota</taxon>
        <taxon>Sar</taxon>
        <taxon>Stramenopiles</taxon>
        <taxon>Oomycota</taxon>
        <taxon>Peronosporomycetes</taxon>
        <taxon>Pythiales</taxon>
        <taxon>Pythiaceae</taxon>
        <taxon>Pythium</taxon>
    </lineage>
</organism>
<dbReference type="InterPro" id="IPR052050">
    <property type="entry name" value="SecEffector_AnkRepeat"/>
</dbReference>
<dbReference type="AlphaFoldDB" id="A0A8K1C3Y0"/>
<accession>A0A8K1C3Y0</accession>
<evidence type="ECO:0000313" key="1">
    <source>
        <dbReference type="EMBL" id="TMW55990.1"/>
    </source>
</evidence>
<dbReference type="PANTHER" id="PTHR46586:SF3">
    <property type="entry name" value="ANKYRIN REPEAT-CONTAINING PROTEIN"/>
    <property type="match status" value="1"/>
</dbReference>
<dbReference type="InterPro" id="IPR002110">
    <property type="entry name" value="Ankyrin_rpt"/>
</dbReference>
<evidence type="ECO:0000313" key="2">
    <source>
        <dbReference type="Proteomes" id="UP000794436"/>
    </source>
</evidence>
<keyword evidence="2" id="KW-1185">Reference proteome</keyword>
<dbReference type="Proteomes" id="UP000794436">
    <property type="component" value="Unassembled WGS sequence"/>
</dbReference>
<comment type="caution">
    <text evidence="1">The sequence shown here is derived from an EMBL/GenBank/DDBJ whole genome shotgun (WGS) entry which is preliminary data.</text>
</comment>
<dbReference type="SUPFAM" id="SSF48403">
    <property type="entry name" value="Ankyrin repeat"/>
    <property type="match status" value="1"/>
</dbReference>
<reference evidence="1" key="1">
    <citation type="submission" date="2019-03" db="EMBL/GenBank/DDBJ databases">
        <title>Long read genome sequence of the mycoparasitic Pythium oligandrum ATCC 38472 isolated from sugarbeet rhizosphere.</title>
        <authorList>
            <person name="Gaulin E."/>
        </authorList>
    </citation>
    <scope>NUCLEOTIDE SEQUENCE</scope>
    <source>
        <strain evidence="1">ATCC 38472_TT</strain>
    </source>
</reference>
<evidence type="ECO:0008006" key="3">
    <source>
        <dbReference type="Google" id="ProtNLM"/>
    </source>
</evidence>
<proteinExistence type="predicted"/>